<dbReference type="AlphaFoldDB" id="A0A7M7PCQ4"/>
<accession>A0A7M7PCQ4</accession>
<dbReference type="Proteomes" id="UP000007110">
    <property type="component" value="Unassembled WGS sequence"/>
</dbReference>
<evidence type="ECO:0008006" key="13">
    <source>
        <dbReference type="Google" id="ProtNLM"/>
    </source>
</evidence>
<dbReference type="SUPFAM" id="SSF50809">
    <property type="entry name" value="XRCC4, N-terminal domain"/>
    <property type="match status" value="1"/>
</dbReference>
<dbReference type="InParanoid" id="A0A7M7PCQ4"/>
<dbReference type="GO" id="GO:0006310">
    <property type="term" value="P:DNA recombination"/>
    <property type="evidence" value="ECO:0007669"/>
    <property type="project" value="UniProtKB-KW"/>
</dbReference>
<dbReference type="InterPro" id="IPR053962">
    <property type="entry name" value="XRCC4_CC"/>
</dbReference>
<dbReference type="GeneID" id="763163"/>
<keyword evidence="2" id="KW-0227">DNA damage</keyword>
<dbReference type="Pfam" id="PF21924">
    <property type="entry name" value="XRCC4_CC"/>
    <property type="match status" value="1"/>
</dbReference>
<feature type="domain" description="XRCC4 N-terminal" evidence="9">
    <location>
        <begin position="15"/>
        <end position="113"/>
    </location>
</feature>
<dbReference type="Gene3D" id="2.170.210.10">
    <property type="entry name" value="DNA double-strand break repair and VJ recombination XRCC4, N-terminal"/>
    <property type="match status" value="1"/>
</dbReference>
<feature type="compositionally biased region" description="Acidic residues" evidence="8">
    <location>
        <begin position="328"/>
        <end position="337"/>
    </location>
</feature>
<evidence type="ECO:0000313" key="12">
    <source>
        <dbReference type="Proteomes" id="UP000007110"/>
    </source>
</evidence>
<dbReference type="InterPro" id="IPR038051">
    <property type="entry name" value="XRCC4-like_N_sf"/>
</dbReference>
<dbReference type="OMA" id="FIKGTWF"/>
<dbReference type="EnsemblMetazoa" id="XM_030992958">
    <property type="protein sequence ID" value="XP_030848818"/>
    <property type="gene ID" value="LOC763163"/>
</dbReference>
<reference evidence="11" key="2">
    <citation type="submission" date="2021-01" db="UniProtKB">
        <authorList>
            <consortium name="EnsemblMetazoa"/>
        </authorList>
    </citation>
    <scope>IDENTIFICATION</scope>
</reference>
<evidence type="ECO:0000256" key="6">
    <source>
        <dbReference type="ARBA" id="ARBA00025728"/>
    </source>
</evidence>
<protein>
    <recommendedName>
        <fullName evidence="13">XRCC4</fullName>
    </recommendedName>
</protein>
<dbReference type="RefSeq" id="XP_030848818.1">
    <property type="nucleotide sequence ID" value="XM_030992958.1"/>
</dbReference>
<proteinExistence type="inferred from homology"/>
<dbReference type="GO" id="GO:0032807">
    <property type="term" value="C:DNA ligase IV complex"/>
    <property type="evidence" value="ECO:0000318"/>
    <property type="project" value="GO_Central"/>
</dbReference>
<dbReference type="OrthoDB" id="8064436at2759"/>
<evidence type="ECO:0000256" key="3">
    <source>
        <dbReference type="ARBA" id="ARBA00023172"/>
    </source>
</evidence>
<evidence type="ECO:0000256" key="5">
    <source>
        <dbReference type="ARBA" id="ARBA00023242"/>
    </source>
</evidence>
<feature type="compositionally biased region" description="Acidic residues" evidence="8">
    <location>
        <begin position="222"/>
        <end position="233"/>
    </location>
</feature>
<keyword evidence="7" id="KW-0175">Coiled coil</keyword>
<evidence type="ECO:0000256" key="2">
    <source>
        <dbReference type="ARBA" id="ARBA00022763"/>
    </source>
</evidence>
<feature type="coiled-coil region" evidence="7">
    <location>
        <begin position="134"/>
        <end position="161"/>
    </location>
</feature>
<keyword evidence="3" id="KW-0233">DNA recombination</keyword>
<dbReference type="PANTHER" id="PTHR28559">
    <property type="entry name" value="DNA REPAIR PROTEIN XRCC4"/>
    <property type="match status" value="1"/>
</dbReference>
<sequence length="337" mass="38240">MERSLCNISVGDKVYFLSSSITSEQNDPEFRVTLIEASCLKAWKGTFGDIQENAKCIDLQEDELVDLTRKALTRQNMGDINFEYQVSSKKNKVELSWKKVVSSVKFQVGKVSLDAVSSSQETIQDTLLHSIETITDLKGSIYRLESENDRLSNERKQALTRLEKCVVQKEEMEGDLYGKFAVIVNEKKAKIRELKDRPLVAASIHGDSDSHRSEAMKRDSDDAMDLGDDDTDEERQREESLRKKQKKTTAPSQTRTKRSDDSVTFDEELPEDTTSKARRRRREPTSRKTATSEKPAIPKVPSSGTPSTSRTPSMRKTPSREKSQTETDNVDDLLDQF</sequence>
<feature type="compositionally biased region" description="Low complexity" evidence="8">
    <location>
        <begin position="301"/>
        <end position="316"/>
    </location>
</feature>
<evidence type="ECO:0000259" key="10">
    <source>
        <dbReference type="Pfam" id="PF21924"/>
    </source>
</evidence>
<dbReference type="GO" id="GO:0003677">
    <property type="term" value="F:DNA binding"/>
    <property type="evidence" value="ECO:0007669"/>
    <property type="project" value="InterPro"/>
</dbReference>
<reference evidence="12" key="1">
    <citation type="submission" date="2015-02" db="EMBL/GenBank/DDBJ databases">
        <title>Genome sequencing for Strongylocentrotus purpuratus.</title>
        <authorList>
            <person name="Murali S."/>
            <person name="Liu Y."/>
            <person name="Vee V."/>
            <person name="English A."/>
            <person name="Wang M."/>
            <person name="Skinner E."/>
            <person name="Han Y."/>
            <person name="Muzny D.M."/>
            <person name="Worley K.C."/>
            <person name="Gibbs R.A."/>
        </authorList>
    </citation>
    <scope>NUCLEOTIDE SEQUENCE</scope>
</reference>
<feature type="domain" description="XRCC4 coiled-coil" evidence="10">
    <location>
        <begin position="120"/>
        <end position="194"/>
    </location>
</feature>
<dbReference type="PANTHER" id="PTHR28559:SF1">
    <property type="entry name" value="DNA REPAIR PROTEIN XRCC4"/>
    <property type="match status" value="1"/>
</dbReference>
<dbReference type="GO" id="GO:0005958">
    <property type="term" value="C:DNA-dependent protein kinase-DNA ligase 4 complex"/>
    <property type="evidence" value="ECO:0000318"/>
    <property type="project" value="GO_Central"/>
</dbReference>
<comment type="subcellular location">
    <subcellularLocation>
        <location evidence="1">Nucleus</location>
    </subcellularLocation>
</comment>
<dbReference type="InterPro" id="IPR009089">
    <property type="entry name" value="XRCC4_N_sf"/>
</dbReference>
<feature type="region of interest" description="Disordered" evidence="8">
    <location>
        <begin position="205"/>
        <end position="337"/>
    </location>
</feature>
<dbReference type="SUPFAM" id="SSF58022">
    <property type="entry name" value="XRCC4, C-terminal oligomerization domain"/>
    <property type="match status" value="1"/>
</dbReference>
<dbReference type="GO" id="GO:0010165">
    <property type="term" value="P:response to X-ray"/>
    <property type="evidence" value="ECO:0000318"/>
    <property type="project" value="GO_Central"/>
</dbReference>
<evidence type="ECO:0000256" key="8">
    <source>
        <dbReference type="SAM" id="MobiDB-lite"/>
    </source>
</evidence>
<keyword evidence="12" id="KW-1185">Reference proteome</keyword>
<dbReference type="KEGG" id="spu:763163"/>
<evidence type="ECO:0000259" key="9">
    <source>
        <dbReference type="Pfam" id="PF06632"/>
    </source>
</evidence>
<keyword evidence="4" id="KW-0234">DNA repair</keyword>
<evidence type="ECO:0000256" key="1">
    <source>
        <dbReference type="ARBA" id="ARBA00004123"/>
    </source>
</evidence>
<evidence type="ECO:0000256" key="7">
    <source>
        <dbReference type="SAM" id="Coils"/>
    </source>
</evidence>
<evidence type="ECO:0000256" key="4">
    <source>
        <dbReference type="ARBA" id="ARBA00023204"/>
    </source>
</evidence>
<dbReference type="Gene3D" id="1.20.5.370">
    <property type="match status" value="1"/>
</dbReference>
<dbReference type="InterPro" id="IPR010585">
    <property type="entry name" value="DNA_repair_prot_XRCC4"/>
</dbReference>
<dbReference type="InterPro" id="IPR014751">
    <property type="entry name" value="XRCC4-like_C"/>
</dbReference>
<keyword evidence="5" id="KW-0539">Nucleus</keyword>
<organism evidence="11 12">
    <name type="scientific">Strongylocentrotus purpuratus</name>
    <name type="common">Purple sea urchin</name>
    <dbReference type="NCBI Taxonomy" id="7668"/>
    <lineage>
        <taxon>Eukaryota</taxon>
        <taxon>Metazoa</taxon>
        <taxon>Echinodermata</taxon>
        <taxon>Eleutherozoa</taxon>
        <taxon>Echinozoa</taxon>
        <taxon>Echinoidea</taxon>
        <taxon>Euechinoidea</taxon>
        <taxon>Echinacea</taxon>
        <taxon>Camarodonta</taxon>
        <taxon>Echinidea</taxon>
        <taxon>Strongylocentrotidae</taxon>
        <taxon>Strongylocentrotus</taxon>
    </lineage>
</organism>
<name>A0A7M7PCQ4_STRPU</name>
<feature type="compositionally biased region" description="Basic and acidic residues" evidence="8">
    <location>
        <begin position="206"/>
        <end position="221"/>
    </location>
</feature>
<dbReference type="Pfam" id="PF06632">
    <property type="entry name" value="XRCC4"/>
    <property type="match status" value="1"/>
</dbReference>
<dbReference type="InterPro" id="IPR053961">
    <property type="entry name" value="XRCC4_N"/>
</dbReference>
<dbReference type="GO" id="GO:0006303">
    <property type="term" value="P:double-strand break repair via nonhomologous end joining"/>
    <property type="evidence" value="ECO:0000318"/>
    <property type="project" value="GO_Central"/>
</dbReference>
<comment type="similarity">
    <text evidence="6">Belongs to the XRCC4-XLF family. XRCC4 subfamily.</text>
</comment>
<evidence type="ECO:0000313" key="11">
    <source>
        <dbReference type="EnsemblMetazoa" id="XP_030848818"/>
    </source>
</evidence>